<dbReference type="Proteomes" id="UP000319732">
    <property type="component" value="Unassembled WGS sequence"/>
</dbReference>
<evidence type="ECO:0000259" key="18">
    <source>
        <dbReference type="PROSITE" id="PS50885"/>
    </source>
</evidence>
<feature type="region of interest" description="Disordered" evidence="13">
    <location>
        <begin position="894"/>
        <end position="914"/>
    </location>
</feature>
<feature type="domain" description="PAS" evidence="17">
    <location>
        <begin position="383"/>
        <end position="434"/>
    </location>
</feature>
<dbReference type="Pfam" id="PF13426">
    <property type="entry name" value="PAS_9"/>
    <property type="match status" value="1"/>
</dbReference>
<dbReference type="InterPro" id="IPR003594">
    <property type="entry name" value="HATPase_dom"/>
</dbReference>
<dbReference type="NCBIfam" id="TIGR00229">
    <property type="entry name" value="sensory_box"/>
    <property type="match status" value="1"/>
</dbReference>
<evidence type="ECO:0000256" key="8">
    <source>
        <dbReference type="ARBA" id="ARBA00022777"/>
    </source>
</evidence>
<keyword evidence="14" id="KW-1133">Transmembrane helix</keyword>
<feature type="modified residue" description="4-aspartylphosphate" evidence="12">
    <location>
        <position position="823"/>
    </location>
</feature>
<feature type="domain" description="HAMP" evidence="18">
    <location>
        <begin position="326"/>
        <end position="378"/>
    </location>
</feature>
<dbReference type="InterPro" id="IPR004358">
    <property type="entry name" value="Sig_transdc_His_kin-like_C"/>
</dbReference>
<evidence type="ECO:0000256" key="1">
    <source>
        <dbReference type="ARBA" id="ARBA00000085"/>
    </source>
</evidence>
<dbReference type="InterPro" id="IPR035965">
    <property type="entry name" value="PAS-like_dom_sf"/>
</dbReference>
<evidence type="ECO:0000313" key="19">
    <source>
        <dbReference type="EMBL" id="TQV66731.1"/>
    </source>
</evidence>
<dbReference type="SUPFAM" id="SSF158472">
    <property type="entry name" value="HAMP domain-like"/>
    <property type="match status" value="1"/>
</dbReference>
<dbReference type="OrthoDB" id="6187449at2"/>
<dbReference type="PANTHER" id="PTHR43047">
    <property type="entry name" value="TWO-COMPONENT HISTIDINE PROTEIN KINASE"/>
    <property type="match status" value="1"/>
</dbReference>
<comment type="catalytic activity">
    <reaction evidence="1">
        <text>ATP + protein L-histidine = ADP + protein N-phospho-L-histidine.</text>
        <dbReference type="EC" id="2.7.13.3"/>
    </reaction>
</comment>
<comment type="subcellular location">
    <subcellularLocation>
        <location evidence="2">Cell membrane</location>
    </subcellularLocation>
</comment>
<evidence type="ECO:0000259" key="17">
    <source>
        <dbReference type="PROSITE" id="PS50112"/>
    </source>
</evidence>
<dbReference type="SUPFAM" id="SSF55785">
    <property type="entry name" value="PYP-like sensor domain (PAS domain)"/>
    <property type="match status" value="1"/>
</dbReference>
<dbReference type="PROSITE" id="PS50885">
    <property type="entry name" value="HAMP"/>
    <property type="match status" value="1"/>
</dbReference>
<dbReference type="Pfam" id="PF00512">
    <property type="entry name" value="HisKA"/>
    <property type="match status" value="1"/>
</dbReference>
<keyword evidence="14" id="KW-0812">Transmembrane</keyword>
<evidence type="ECO:0000259" key="15">
    <source>
        <dbReference type="PROSITE" id="PS50109"/>
    </source>
</evidence>
<dbReference type="PROSITE" id="PS50110">
    <property type="entry name" value="RESPONSE_REGULATORY"/>
    <property type="match status" value="1"/>
</dbReference>
<dbReference type="InterPro" id="IPR001789">
    <property type="entry name" value="Sig_transdc_resp-reg_receiver"/>
</dbReference>
<evidence type="ECO:0000256" key="9">
    <source>
        <dbReference type="ARBA" id="ARBA00022840"/>
    </source>
</evidence>
<dbReference type="InterPro" id="IPR003660">
    <property type="entry name" value="HAMP_dom"/>
</dbReference>
<evidence type="ECO:0000256" key="6">
    <source>
        <dbReference type="ARBA" id="ARBA00022679"/>
    </source>
</evidence>
<dbReference type="CDD" id="cd06225">
    <property type="entry name" value="HAMP"/>
    <property type="match status" value="1"/>
</dbReference>
<evidence type="ECO:0000256" key="13">
    <source>
        <dbReference type="SAM" id="MobiDB-lite"/>
    </source>
</evidence>
<dbReference type="GO" id="GO:0005524">
    <property type="term" value="F:ATP binding"/>
    <property type="evidence" value="ECO:0007669"/>
    <property type="project" value="UniProtKB-KW"/>
</dbReference>
<evidence type="ECO:0000256" key="7">
    <source>
        <dbReference type="ARBA" id="ARBA00022741"/>
    </source>
</evidence>
<dbReference type="InterPro" id="IPR000014">
    <property type="entry name" value="PAS"/>
</dbReference>
<dbReference type="SUPFAM" id="SSF55874">
    <property type="entry name" value="ATPase domain of HSP90 chaperone/DNA topoisomerase II/histidine kinase"/>
    <property type="match status" value="1"/>
</dbReference>
<dbReference type="GO" id="GO:0000155">
    <property type="term" value="F:phosphorelay sensor kinase activity"/>
    <property type="evidence" value="ECO:0007669"/>
    <property type="project" value="InterPro"/>
</dbReference>
<evidence type="ECO:0000313" key="20">
    <source>
        <dbReference type="Proteomes" id="UP000319732"/>
    </source>
</evidence>
<dbReference type="SUPFAM" id="SSF52172">
    <property type="entry name" value="CheY-like"/>
    <property type="match status" value="1"/>
</dbReference>
<evidence type="ECO:0000256" key="12">
    <source>
        <dbReference type="PROSITE-ProRule" id="PRU00169"/>
    </source>
</evidence>
<dbReference type="PRINTS" id="PR00344">
    <property type="entry name" value="BCTRLSENSOR"/>
</dbReference>
<organism evidence="19 20">
    <name type="scientific">Exilibacterium tricleocarpae</name>
    <dbReference type="NCBI Taxonomy" id="2591008"/>
    <lineage>
        <taxon>Bacteria</taxon>
        <taxon>Pseudomonadati</taxon>
        <taxon>Pseudomonadota</taxon>
        <taxon>Gammaproteobacteria</taxon>
        <taxon>Cellvibrionales</taxon>
        <taxon>Cellvibrionaceae</taxon>
        <taxon>Exilibacterium</taxon>
    </lineage>
</organism>
<dbReference type="SMART" id="SM00387">
    <property type="entry name" value="HATPase_c"/>
    <property type="match status" value="1"/>
</dbReference>
<dbReference type="CDD" id="cd00082">
    <property type="entry name" value="HisKA"/>
    <property type="match status" value="1"/>
</dbReference>
<dbReference type="Gene3D" id="3.30.565.10">
    <property type="entry name" value="Histidine kinase-like ATPase, C-terminal domain"/>
    <property type="match status" value="1"/>
</dbReference>
<feature type="domain" description="Histidine kinase" evidence="15">
    <location>
        <begin position="530"/>
        <end position="748"/>
    </location>
</feature>
<dbReference type="InterPro" id="IPR005467">
    <property type="entry name" value="His_kinase_dom"/>
</dbReference>
<evidence type="ECO:0000259" key="16">
    <source>
        <dbReference type="PROSITE" id="PS50110"/>
    </source>
</evidence>
<dbReference type="Pfam" id="PF00672">
    <property type="entry name" value="HAMP"/>
    <property type="match status" value="1"/>
</dbReference>
<dbReference type="EMBL" id="VHSG01000039">
    <property type="protein sequence ID" value="TQV66731.1"/>
    <property type="molecule type" value="Genomic_DNA"/>
</dbReference>
<protein>
    <recommendedName>
        <fullName evidence="3">histidine kinase</fullName>
        <ecNumber evidence="3">2.7.13.3</ecNumber>
    </recommendedName>
</protein>
<dbReference type="PROSITE" id="PS50109">
    <property type="entry name" value="HIS_KIN"/>
    <property type="match status" value="1"/>
</dbReference>
<sequence>MRRFRDWSIRSKLACIAIVPVLISVALLCISFMKGYLDLKNRALPSQRIALVIADRSYSYLSWLRKYAAQTDAGTLATLEETEKMLRQYVSQFESFIEDKSDSERQSPRQMLIDVGDMLAAGRQVIQLSDSKEAVIENSEESEEALIDLLARLTAETNRSAEQILAINDTARFASEILPTLNVIAELSALGHALLSEIREYMLQPNPETRREIIEFELGLQRASQRLSALVAPENNQAANTAGSIENMVAELVEHSKSTVEQRASTQTLLDYLDEKEQKLESTILNTVELVENQVRDTQAYLLTMMIGTAAACALLSLLWGLLMAKSISSPVLHLKAVAQRFGEGKSAVTTPLASRDEIGALSRAFSNMMERINKANQSLEQEKSYHWNIVQSMQDALFVVNQEGLIERVNQATLGLLDFEENRILGRPLADFIINGKAATQREKPLNPIVSELADGDIIANIECIAITRKNHRIPVSLSGAVMHGSHAAAGSVVCVIHDLSAHVRAEELAEARDKAEAANQAKTTFLSRMSHELRTPMNAILGFAQLQERKFTAQTPDASRRINRQILSAGWHLLNLIDELLDLVQIERNTLKLSVETCHLHKAVNESLNLVLAQNIKPDITVNYEEVPITVMADYTRLKQILINLLSNAIKYNRDRGSVTIHARPVEEDEVEISISDTGVGITPENRERIFEPFTRLQYAEDNEIQGTGIGLSLTKFLVEQMNGSIRIDSHIGHGTVFMVRLKRGEAIATAATTEKKSPSRLLPLNTDTMTVLYVEDNPHSVELMQAIVDAMPNIALLTSATAEEGIELAKHFKPALILLDINLPNMDGISAVRVLRRDPVLQQTRIIALSADAMPTQIEEAMRAGFDQYITKPINVDQIIGLFDDLDPAADNAGDSAAGCPPGSDQHPSST</sequence>
<name>A0A545SP44_9GAMM</name>
<accession>A0A545SP44</accession>
<comment type="caution">
    <text evidence="19">The sequence shown here is derived from an EMBL/GenBank/DDBJ whole genome shotgun (WGS) entry which is preliminary data.</text>
</comment>
<evidence type="ECO:0000256" key="10">
    <source>
        <dbReference type="ARBA" id="ARBA00023012"/>
    </source>
</evidence>
<dbReference type="InterPro" id="IPR011006">
    <property type="entry name" value="CheY-like_superfamily"/>
</dbReference>
<dbReference type="GO" id="GO:0009927">
    <property type="term" value="F:histidine phosphotransfer kinase activity"/>
    <property type="evidence" value="ECO:0007669"/>
    <property type="project" value="TreeGrafter"/>
</dbReference>
<dbReference type="InterPro" id="IPR036097">
    <property type="entry name" value="HisK_dim/P_sf"/>
</dbReference>
<keyword evidence="7" id="KW-0547">Nucleotide-binding</keyword>
<dbReference type="PANTHER" id="PTHR43047:SF72">
    <property type="entry name" value="OSMOSENSING HISTIDINE PROTEIN KINASE SLN1"/>
    <property type="match status" value="1"/>
</dbReference>
<dbReference type="PROSITE" id="PS50112">
    <property type="entry name" value="PAS"/>
    <property type="match status" value="1"/>
</dbReference>
<dbReference type="InterPro" id="IPR036890">
    <property type="entry name" value="HATPase_C_sf"/>
</dbReference>
<evidence type="ECO:0000256" key="14">
    <source>
        <dbReference type="SAM" id="Phobius"/>
    </source>
</evidence>
<dbReference type="FunFam" id="3.30.565.10:FF:000023">
    <property type="entry name" value="PAS domain-containing sensor histidine kinase"/>
    <property type="match status" value="1"/>
</dbReference>
<evidence type="ECO:0000256" key="11">
    <source>
        <dbReference type="ARBA" id="ARBA00023136"/>
    </source>
</evidence>
<keyword evidence="8" id="KW-0418">Kinase</keyword>
<dbReference type="SMART" id="SM00304">
    <property type="entry name" value="HAMP"/>
    <property type="match status" value="1"/>
</dbReference>
<keyword evidence="20" id="KW-1185">Reference proteome</keyword>
<evidence type="ECO:0000256" key="5">
    <source>
        <dbReference type="ARBA" id="ARBA00022553"/>
    </source>
</evidence>
<evidence type="ECO:0000256" key="3">
    <source>
        <dbReference type="ARBA" id="ARBA00012438"/>
    </source>
</evidence>
<dbReference type="SMART" id="SM00388">
    <property type="entry name" value="HisKA"/>
    <property type="match status" value="1"/>
</dbReference>
<dbReference type="GO" id="GO:0005886">
    <property type="term" value="C:plasma membrane"/>
    <property type="evidence" value="ECO:0007669"/>
    <property type="project" value="UniProtKB-SubCell"/>
</dbReference>
<dbReference type="Gene3D" id="3.30.450.20">
    <property type="entry name" value="PAS domain"/>
    <property type="match status" value="1"/>
</dbReference>
<keyword evidence="4" id="KW-1003">Cell membrane</keyword>
<dbReference type="InterPro" id="IPR003661">
    <property type="entry name" value="HisK_dim/P_dom"/>
</dbReference>
<gene>
    <name evidence="19" type="ORF">FKG94_26940</name>
</gene>
<dbReference type="Gene3D" id="3.40.50.2300">
    <property type="match status" value="1"/>
</dbReference>
<evidence type="ECO:0000256" key="2">
    <source>
        <dbReference type="ARBA" id="ARBA00004236"/>
    </source>
</evidence>
<dbReference type="Gene3D" id="6.10.340.10">
    <property type="match status" value="1"/>
</dbReference>
<keyword evidence="6" id="KW-0808">Transferase</keyword>
<dbReference type="SMART" id="SM00448">
    <property type="entry name" value="REC"/>
    <property type="match status" value="1"/>
</dbReference>
<keyword evidence="5 12" id="KW-0597">Phosphoprotein</keyword>
<dbReference type="Gene3D" id="1.10.287.130">
    <property type="match status" value="1"/>
</dbReference>
<reference evidence="19 20" key="1">
    <citation type="submission" date="2019-06" db="EMBL/GenBank/DDBJ databases">
        <title>Whole genome sequence for Cellvibrionaceae sp. R142.</title>
        <authorList>
            <person name="Wang G."/>
        </authorList>
    </citation>
    <scope>NUCLEOTIDE SEQUENCE [LARGE SCALE GENOMIC DNA]</scope>
    <source>
        <strain evidence="19 20">R142</strain>
    </source>
</reference>
<proteinExistence type="predicted"/>
<keyword evidence="10" id="KW-0902">Two-component regulatory system</keyword>
<keyword evidence="11 14" id="KW-0472">Membrane</keyword>
<dbReference type="Pfam" id="PF00072">
    <property type="entry name" value="Response_reg"/>
    <property type="match status" value="1"/>
</dbReference>
<dbReference type="RefSeq" id="WP_142930053.1">
    <property type="nucleotide sequence ID" value="NZ_ML660115.1"/>
</dbReference>
<dbReference type="EC" id="2.7.13.3" evidence="3"/>
<dbReference type="AlphaFoldDB" id="A0A545SP44"/>
<feature type="domain" description="Response regulatory" evidence="16">
    <location>
        <begin position="773"/>
        <end position="890"/>
    </location>
</feature>
<keyword evidence="9" id="KW-0067">ATP-binding</keyword>
<feature type="transmembrane region" description="Helical" evidence="14">
    <location>
        <begin position="12"/>
        <end position="33"/>
    </location>
</feature>
<dbReference type="CDD" id="cd00130">
    <property type="entry name" value="PAS"/>
    <property type="match status" value="1"/>
</dbReference>
<evidence type="ECO:0000256" key="4">
    <source>
        <dbReference type="ARBA" id="ARBA00022475"/>
    </source>
</evidence>
<dbReference type="Pfam" id="PF02518">
    <property type="entry name" value="HATPase_c"/>
    <property type="match status" value="1"/>
</dbReference>
<dbReference type="SUPFAM" id="SSF47384">
    <property type="entry name" value="Homodimeric domain of signal transducing histidine kinase"/>
    <property type="match status" value="1"/>
</dbReference>